<proteinExistence type="predicted"/>
<name>A0A146K2R9_9EUKA</name>
<reference evidence="1" key="1">
    <citation type="submission" date="2015-07" db="EMBL/GenBank/DDBJ databases">
        <title>Adaptation to a free-living lifestyle via gene acquisitions in the diplomonad Trepomonas sp. PC1.</title>
        <authorList>
            <person name="Xu F."/>
            <person name="Jerlstrom-Hultqvist J."/>
            <person name="Kolisko M."/>
            <person name="Simpson A.G.B."/>
            <person name="Roger A.J."/>
            <person name="Svard S.G."/>
            <person name="Andersson J.O."/>
        </authorList>
    </citation>
    <scope>NUCLEOTIDE SEQUENCE</scope>
    <source>
        <strain evidence="1">PC1</strain>
    </source>
</reference>
<dbReference type="EMBL" id="GDID01006695">
    <property type="protein sequence ID" value="JAP89911.1"/>
    <property type="molecule type" value="Transcribed_RNA"/>
</dbReference>
<sequence length="420" mass="48992">QIESLLYARTDSLHIKTQTLLVNLTQVKRLANTIDLRNFSAQQLIGLIFHYSDEIVADLAVSVYFELEVDHRNFMTVDTSEFLKKNQLEVGSNFQVFSGQFIIDFFKCYLNKLVIDCAKHDALCEKINYQQTNDDLQTERRFYNFLFDYQIKNPGAVFDFYVRMLRSSSSFQFASLSNSICSQLFFIMLQIDSQYLQDSLVVLGQILLQQCFSKLQHVFTLQSASQSSRNLIPIAKQENLMLAVLKFISVESAESVSNFVFNSFTKVNLDSVLRKQVNNLRQMKKDADFFVLSQKIEDLQFDILLMKDQFEFEKSLSFFIKKDCAPFGEVEERLFKRCGRVKMLMSLKQVENLFKVENRAFLVGSAFHYILFYNVQTLVIMGLIQENVLEKKSQDVVEYLQYVYEILTPEIKNTVENMLK</sequence>
<dbReference type="AlphaFoldDB" id="A0A146K2R9"/>
<gene>
    <name evidence="1" type="ORF">TPC1_30594</name>
</gene>
<evidence type="ECO:0000313" key="1">
    <source>
        <dbReference type="EMBL" id="JAP89911.1"/>
    </source>
</evidence>
<organism evidence="1">
    <name type="scientific">Trepomonas sp. PC1</name>
    <dbReference type="NCBI Taxonomy" id="1076344"/>
    <lineage>
        <taxon>Eukaryota</taxon>
        <taxon>Metamonada</taxon>
        <taxon>Diplomonadida</taxon>
        <taxon>Hexamitidae</taxon>
        <taxon>Hexamitinae</taxon>
        <taxon>Trepomonas</taxon>
    </lineage>
</organism>
<feature type="non-terminal residue" evidence="1">
    <location>
        <position position="1"/>
    </location>
</feature>
<accession>A0A146K2R9</accession>
<protein>
    <submittedName>
        <fullName evidence="1">Uncharacterized protein</fullName>
    </submittedName>
</protein>